<dbReference type="CDD" id="cd17321">
    <property type="entry name" value="MFS_MMR_MDR_like"/>
    <property type="match status" value="1"/>
</dbReference>
<dbReference type="EMBL" id="CP096255">
    <property type="protein sequence ID" value="UPT89112.1"/>
    <property type="molecule type" value="Genomic_DNA"/>
</dbReference>
<dbReference type="InterPro" id="IPR036259">
    <property type="entry name" value="MFS_trans_sf"/>
</dbReference>
<protein>
    <submittedName>
        <fullName evidence="5">MFS transporter</fullName>
    </submittedName>
</protein>
<keyword evidence="2" id="KW-0812">Transmembrane</keyword>
<dbReference type="RefSeq" id="WP_166103384.1">
    <property type="nucleotide sequence ID" value="NZ_CP096255.1"/>
</dbReference>
<dbReference type="PRINTS" id="PR01036">
    <property type="entry name" value="TCRTETB"/>
</dbReference>
<dbReference type="PANTHER" id="PTHR42718:SF49">
    <property type="entry name" value="EXPORT PROTEIN"/>
    <property type="match status" value="1"/>
</dbReference>
<reference evidence="5" key="2">
    <citation type="submission" date="2022-04" db="EMBL/GenBank/DDBJ databases">
        <authorList>
            <person name="Bromfield E.S.P."/>
            <person name="Cloutier S."/>
        </authorList>
    </citation>
    <scope>NUCLEOTIDE SEQUENCE</scope>
    <source>
        <strain evidence="5">1S5</strain>
    </source>
</reference>
<gene>
    <name evidence="5" type="ORF">HAP41_0000009085</name>
</gene>
<evidence type="ECO:0000313" key="6">
    <source>
        <dbReference type="Proteomes" id="UP000551709"/>
    </source>
</evidence>
<dbReference type="InterPro" id="IPR011701">
    <property type="entry name" value="MFS"/>
</dbReference>
<dbReference type="Gene3D" id="1.20.1720.10">
    <property type="entry name" value="Multidrug resistance protein D"/>
    <property type="match status" value="1"/>
</dbReference>
<evidence type="ECO:0000256" key="2">
    <source>
        <dbReference type="ARBA" id="ARBA00022692"/>
    </source>
</evidence>
<dbReference type="AlphaFoldDB" id="A0A8T5VNU7"/>
<dbReference type="PANTHER" id="PTHR42718">
    <property type="entry name" value="MAJOR FACILITATOR SUPERFAMILY MULTIDRUG TRANSPORTER MFSC"/>
    <property type="match status" value="1"/>
</dbReference>
<sequence length="480" mass="49650">MLDKPQQNDDETRSASWRADDGHRGNRMSLETATLLAACLSGFLFQVDLTALAAALPDIGRDLGAASARAAWAIDVYSLALIFCLPIAGSLADRYGRVQMFTWGAGLFGLASLLCACATTFDVLLTFRTLQGIAGACITSTSSALLAGAYEGPRRARAFGLWGTIVGASMVAGPPLGSLLADTIGWRWIFWVNLPLCALLVVLVLCRIGNGLDQQRSSAKVDWLGAGLLAITSATLAFMLLEAPALGGIASATFLAGLAASGIALLLFVWVERRHPNPAFDLKLFGSRQFIAMCLVPIAGSTGFWSLLVYVPQLARGPLGLSPLGAGWLLVALTLPMMVLPRYGAALTTRIPSRSFFCGGLALIGMADLALGAISGAHAGPGTLAMTVIALLLSGSGCAVINAQITAAAVSAVPGDRAATASAICVTMRQIGFSFGIALLGAALQLSPNGDYLAAFIVAGASTLVLTAIVYWLMDGKQAA</sequence>
<dbReference type="InterPro" id="IPR020846">
    <property type="entry name" value="MFS_dom"/>
</dbReference>
<evidence type="ECO:0000256" key="3">
    <source>
        <dbReference type="ARBA" id="ARBA00022989"/>
    </source>
</evidence>
<dbReference type="SUPFAM" id="SSF103473">
    <property type="entry name" value="MFS general substrate transporter"/>
    <property type="match status" value="1"/>
</dbReference>
<accession>A0A8T5VNU7</accession>
<dbReference type="GO" id="GO:0022857">
    <property type="term" value="F:transmembrane transporter activity"/>
    <property type="evidence" value="ECO:0007669"/>
    <property type="project" value="InterPro"/>
</dbReference>
<evidence type="ECO:0000313" key="5">
    <source>
        <dbReference type="EMBL" id="UPT89112.1"/>
    </source>
</evidence>
<dbReference type="Pfam" id="PF07690">
    <property type="entry name" value="MFS_1"/>
    <property type="match status" value="2"/>
</dbReference>
<dbReference type="Proteomes" id="UP000551709">
    <property type="component" value="Chromosome"/>
</dbReference>
<dbReference type="Gene3D" id="1.20.1250.20">
    <property type="entry name" value="MFS general substrate transporter like domains"/>
    <property type="match status" value="1"/>
</dbReference>
<keyword evidence="3" id="KW-1133">Transmembrane helix</keyword>
<reference evidence="5" key="1">
    <citation type="journal article" date="2017" name="Syst. Appl. Microbiol.">
        <title>Soybeans inoculated with root zone soils of Canadian native legumes harbour diverse and novel Bradyrhizobium spp. that possess agricultural potential.</title>
        <authorList>
            <person name="Bromfield E.S.P."/>
            <person name="Cloutier S."/>
            <person name="Tambong J.T."/>
            <person name="Tran Thi T.V."/>
        </authorList>
    </citation>
    <scope>NUCLEOTIDE SEQUENCE</scope>
    <source>
        <strain evidence="5">1S5</strain>
    </source>
</reference>
<name>A0A8T5VNU7_9BRAD</name>
<keyword evidence="4" id="KW-0472">Membrane</keyword>
<dbReference type="PROSITE" id="PS50850">
    <property type="entry name" value="MFS"/>
    <property type="match status" value="1"/>
</dbReference>
<proteinExistence type="predicted"/>
<dbReference type="GO" id="GO:0016020">
    <property type="term" value="C:membrane"/>
    <property type="evidence" value="ECO:0007669"/>
    <property type="project" value="UniProtKB-SubCell"/>
</dbReference>
<organism evidence="5 6">
    <name type="scientific">Bradyrhizobium barranii subsp. apii</name>
    <dbReference type="NCBI Taxonomy" id="2819348"/>
    <lineage>
        <taxon>Bacteria</taxon>
        <taxon>Pseudomonadati</taxon>
        <taxon>Pseudomonadota</taxon>
        <taxon>Alphaproteobacteria</taxon>
        <taxon>Hyphomicrobiales</taxon>
        <taxon>Nitrobacteraceae</taxon>
        <taxon>Bradyrhizobium</taxon>
        <taxon>Bradyrhizobium barranii</taxon>
    </lineage>
</organism>
<comment type="subcellular location">
    <subcellularLocation>
        <location evidence="1">Membrane</location>
        <topology evidence="1">Multi-pass membrane protein</topology>
    </subcellularLocation>
</comment>
<evidence type="ECO:0000256" key="4">
    <source>
        <dbReference type="ARBA" id="ARBA00023136"/>
    </source>
</evidence>
<evidence type="ECO:0000256" key="1">
    <source>
        <dbReference type="ARBA" id="ARBA00004141"/>
    </source>
</evidence>